<keyword evidence="4" id="KW-1185">Reference proteome</keyword>
<reference evidence="3" key="1">
    <citation type="submission" date="2025-08" db="UniProtKB">
        <authorList>
            <consortium name="Ensembl"/>
        </authorList>
    </citation>
    <scope>IDENTIFICATION</scope>
</reference>
<dbReference type="GeneTree" id="ENSGT00940000177818"/>
<dbReference type="OMA" id="VAHEDLW"/>
<dbReference type="GO" id="GO:0004523">
    <property type="term" value="F:RNA-DNA hybrid ribonuclease activity"/>
    <property type="evidence" value="ECO:0007669"/>
    <property type="project" value="InterPro"/>
</dbReference>
<name>A0A3Q0T9A0_AMPCI</name>
<dbReference type="Ensembl" id="ENSACIT00000031492.1">
    <property type="protein sequence ID" value="ENSACIP00000030690.1"/>
    <property type="gene ID" value="ENSACIG00000023736.1"/>
</dbReference>
<dbReference type="Pfam" id="PF00075">
    <property type="entry name" value="RNase_H"/>
    <property type="match status" value="1"/>
</dbReference>
<dbReference type="STRING" id="61819.ENSACIP00000030690"/>
<dbReference type="PROSITE" id="PS50879">
    <property type="entry name" value="RNASE_H_1"/>
    <property type="match status" value="1"/>
</dbReference>
<dbReference type="InterPro" id="IPR012337">
    <property type="entry name" value="RNaseH-like_sf"/>
</dbReference>
<dbReference type="GO" id="GO:0003676">
    <property type="term" value="F:nucleic acid binding"/>
    <property type="evidence" value="ECO:0007669"/>
    <property type="project" value="InterPro"/>
</dbReference>
<feature type="domain" description="RNase H type-1" evidence="2">
    <location>
        <begin position="37"/>
        <end position="178"/>
    </location>
</feature>
<evidence type="ECO:0000259" key="2">
    <source>
        <dbReference type="PROSITE" id="PS50879"/>
    </source>
</evidence>
<evidence type="ECO:0000313" key="4">
    <source>
        <dbReference type="Proteomes" id="UP000261340"/>
    </source>
</evidence>
<evidence type="ECO:0000313" key="3">
    <source>
        <dbReference type="Ensembl" id="ENSACIP00000030690.1"/>
    </source>
</evidence>
<sequence>HPENPTKPTRTAKEDRSTTCLPRSPQESATAEKTTQEDYDWTLFTDGSRKGPDDTAYWGFILKLKGKEQTRQRGKAPGSAQAGEVTAVLEGLLELEKRKIKRAKIITDSYYCAQALKEDLTIWEENGYETAKGKKVAHEDLWKKIAELRMNLDLERMAVQSGSNGDPRATAINGTGKYGVPSAKGPR</sequence>
<dbReference type="AlphaFoldDB" id="A0A3Q0T9A0"/>
<dbReference type="InterPro" id="IPR002156">
    <property type="entry name" value="RNaseH_domain"/>
</dbReference>
<accession>A0A3Q0T9A0</accession>
<dbReference type="Proteomes" id="UP000261340">
    <property type="component" value="Unplaced"/>
</dbReference>
<organism evidence="3 4">
    <name type="scientific">Amphilophus citrinellus</name>
    <name type="common">Midas cichlid</name>
    <name type="synonym">Cichlasoma citrinellum</name>
    <dbReference type="NCBI Taxonomy" id="61819"/>
    <lineage>
        <taxon>Eukaryota</taxon>
        <taxon>Metazoa</taxon>
        <taxon>Chordata</taxon>
        <taxon>Craniata</taxon>
        <taxon>Vertebrata</taxon>
        <taxon>Euteleostomi</taxon>
        <taxon>Actinopterygii</taxon>
        <taxon>Neopterygii</taxon>
        <taxon>Teleostei</taxon>
        <taxon>Neoteleostei</taxon>
        <taxon>Acanthomorphata</taxon>
        <taxon>Ovalentaria</taxon>
        <taxon>Cichlomorphae</taxon>
        <taxon>Cichliformes</taxon>
        <taxon>Cichlidae</taxon>
        <taxon>New World cichlids</taxon>
        <taxon>Cichlasomatinae</taxon>
        <taxon>Heroini</taxon>
        <taxon>Amphilophus</taxon>
    </lineage>
</organism>
<feature type="compositionally biased region" description="Polar residues" evidence="1">
    <location>
        <begin position="18"/>
        <end position="33"/>
    </location>
</feature>
<evidence type="ECO:0000256" key="1">
    <source>
        <dbReference type="SAM" id="MobiDB-lite"/>
    </source>
</evidence>
<feature type="region of interest" description="Disordered" evidence="1">
    <location>
        <begin position="160"/>
        <end position="187"/>
    </location>
</feature>
<dbReference type="InterPro" id="IPR036397">
    <property type="entry name" value="RNaseH_sf"/>
</dbReference>
<proteinExistence type="predicted"/>
<protein>
    <recommendedName>
        <fullName evidence="2">RNase H type-1 domain-containing protein</fullName>
    </recommendedName>
</protein>
<reference evidence="3" key="2">
    <citation type="submission" date="2025-09" db="UniProtKB">
        <authorList>
            <consortium name="Ensembl"/>
        </authorList>
    </citation>
    <scope>IDENTIFICATION</scope>
</reference>
<dbReference type="Gene3D" id="3.30.420.10">
    <property type="entry name" value="Ribonuclease H-like superfamily/Ribonuclease H"/>
    <property type="match status" value="1"/>
</dbReference>
<feature type="region of interest" description="Disordered" evidence="1">
    <location>
        <begin position="1"/>
        <end position="37"/>
    </location>
</feature>
<dbReference type="SUPFAM" id="SSF53098">
    <property type="entry name" value="Ribonuclease H-like"/>
    <property type="match status" value="1"/>
</dbReference>